<evidence type="ECO:0000313" key="2">
    <source>
        <dbReference type="EMBL" id="TQL33652.1"/>
    </source>
</evidence>
<dbReference type="EMBL" id="VFOK01000001">
    <property type="protein sequence ID" value="TQL33652.1"/>
    <property type="molecule type" value="Genomic_DNA"/>
</dbReference>
<keyword evidence="3" id="KW-1185">Reference proteome</keyword>
<dbReference type="AlphaFoldDB" id="A0A542XCR2"/>
<dbReference type="GO" id="GO:0008703">
    <property type="term" value="F:5-amino-6-(5-phosphoribosylamino)uracil reductase activity"/>
    <property type="evidence" value="ECO:0007669"/>
    <property type="project" value="InterPro"/>
</dbReference>
<comment type="caution">
    <text evidence="2">The sequence shown here is derived from an EMBL/GenBank/DDBJ whole genome shotgun (WGS) entry which is preliminary data.</text>
</comment>
<dbReference type="InterPro" id="IPR024072">
    <property type="entry name" value="DHFR-like_dom_sf"/>
</dbReference>
<protein>
    <submittedName>
        <fullName evidence="2">Dihydrofolate reductase</fullName>
    </submittedName>
</protein>
<accession>A0A542XCR2</accession>
<feature type="domain" description="Bacterial bifunctional deaminase-reductase C-terminal" evidence="1">
    <location>
        <begin position="4"/>
        <end position="189"/>
    </location>
</feature>
<dbReference type="OrthoDB" id="7342392at2"/>
<gene>
    <name evidence="2" type="ORF">FB554_1803</name>
</gene>
<dbReference type="Pfam" id="PF01872">
    <property type="entry name" value="RibD_C"/>
    <property type="match status" value="1"/>
</dbReference>
<dbReference type="PANTHER" id="PTHR38011:SF2">
    <property type="entry name" value="BIFUNCTIONAL DEAMINASE-REDUCTASE DOMAIN PROTEIN"/>
    <property type="match status" value="1"/>
</dbReference>
<dbReference type="InterPro" id="IPR050765">
    <property type="entry name" value="Riboflavin_Biosynth_HTPR"/>
</dbReference>
<dbReference type="Gene3D" id="3.40.430.10">
    <property type="entry name" value="Dihydrofolate Reductase, subunit A"/>
    <property type="match status" value="1"/>
</dbReference>
<dbReference type="Proteomes" id="UP000318336">
    <property type="component" value="Unassembled WGS sequence"/>
</dbReference>
<evidence type="ECO:0000259" key="1">
    <source>
        <dbReference type="Pfam" id="PF01872"/>
    </source>
</evidence>
<proteinExistence type="predicted"/>
<dbReference type="GO" id="GO:0009231">
    <property type="term" value="P:riboflavin biosynthetic process"/>
    <property type="evidence" value="ECO:0007669"/>
    <property type="project" value="InterPro"/>
</dbReference>
<dbReference type="RefSeq" id="WP_142005642.1">
    <property type="nucleotide sequence ID" value="NZ_CAJTBP010000001.1"/>
</dbReference>
<dbReference type="SUPFAM" id="SSF53597">
    <property type="entry name" value="Dihydrofolate reductase-like"/>
    <property type="match status" value="1"/>
</dbReference>
<dbReference type="PANTHER" id="PTHR38011">
    <property type="entry name" value="DIHYDROFOLATE REDUCTASE FAMILY PROTEIN (AFU_ORTHOLOGUE AFUA_8G06820)"/>
    <property type="match status" value="1"/>
</dbReference>
<organism evidence="2 3">
    <name type="scientific">Barrientosiimonas humi</name>
    <dbReference type="NCBI Taxonomy" id="999931"/>
    <lineage>
        <taxon>Bacteria</taxon>
        <taxon>Bacillati</taxon>
        <taxon>Actinomycetota</taxon>
        <taxon>Actinomycetes</taxon>
        <taxon>Micrococcales</taxon>
        <taxon>Dermacoccaceae</taxon>
        <taxon>Barrientosiimonas</taxon>
    </lineage>
</organism>
<reference evidence="2 3" key="1">
    <citation type="submission" date="2019-06" db="EMBL/GenBank/DDBJ databases">
        <title>Sequencing the genomes of 1000 actinobacteria strains.</title>
        <authorList>
            <person name="Klenk H.-P."/>
        </authorList>
    </citation>
    <scope>NUCLEOTIDE SEQUENCE [LARGE SCALE GENOMIC DNA]</scope>
    <source>
        <strain evidence="2 3">DSM 24617</strain>
    </source>
</reference>
<evidence type="ECO:0000313" key="3">
    <source>
        <dbReference type="Proteomes" id="UP000318336"/>
    </source>
</evidence>
<dbReference type="InterPro" id="IPR002734">
    <property type="entry name" value="RibDG_C"/>
</dbReference>
<name>A0A542XCR2_9MICO</name>
<sequence length="215" mass="23003">MRLTTHTFVTADGVMQGPGGPEEDTSGGFAQGGWMAPFADEVFGEVVDGWFARTDALLFGRNTYQIMAAYWPQVTDPDNPVAQRLNAVPKFVASRTLAPADATWNNTQGVFGDDLVERVRELKASGGDGELQVHGSWELIQGLTANGLVDEYRVIQFPTVVGSGKRLFGEGTPPASFEVADVRQTGPGAIAMSLRPTAFQSANHEVVDGKDTVVS</sequence>